<reference evidence="1 2" key="1">
    <citation type="submission" date="2019-03" db="EMBL/GenBank/DDBJ databases">
        <title>First draft genome of Liparis tanakae, snailfish: a comprehensive survey of snailfish specific genes.</title>
        <authorList>
            <person name="Kim W."/>
            <person name="Song I."/>
            <person name="Jeong J.-H."/>
            <person name="Kim D."/>
            <person name="Kim S."/>
            <person name="Ryu S."/>
            <person name="Song J.Y."/>
            <person name="Lee S.K."/>
        </authorList>
    </citation>
    <scope>NUCLEOTIDE SEQUENCE [LARGE SCALE GENOMIC DNA]</scope>
    <source>
        <tissue evidence="1">Muscle</tissue>
    </source>
</reference>
<sequence>MSAAASGLNESCLLAPPLFRPTLGELQDHQDVRAMSVPAAPGGERADVLLPVRAGYPVEGFPSITVPAVCVYACLPPPQYGNNNLYLFLTLTSKKYKH</sequence>
<dbReference type="Proteomes" id="UP000314294">
    <property type="component" value="Unassembled WGS sequence"/>
</dbReference>
<evidence type="ECO:0000313" key="2">
    <source>
        <dbReference type="Proteomes" id="UP000314294"/>
    </source>
</evidence>
<dbReference type="EMBL" id="SRLO01000229">
    <property type="protein sequence ID" value="TNN65826.1"/>
    <property type="molecule type" value="Genomic_DNA"/>
</dbReference>
<gene>
    <name evidence="1" type="ORF">EYF80_023978</name>
</gene>
<comment type="caution">
    <text evidence="1">The sequence shown here is derived from an EMBL/GenBank/DDBJ whole genome shotgun (WGS) entry which is preliminary data.</text>
</comment>
<dbReference type="AlphaFoldDB" id="A0A4Z2HJ40"/>
<accession>A0A4Z2HJ40</accession>
<name>A0A4Z2HJ40_9TELE</name>
<protein>
    <submittedName>
        <fullName evidence="1">Uncharacterized protein</fullName>
    </submittedName>
</protein>
<proteinExistence type="predicted"/>
<keyword evidence="2" id="KW-1185">Reference proteome</keyword>
<evidence type="ECO:0000313" key="1">
    <source>
        <dbReference type="EMBL" id="TNN65826.1"/>
    </source>
</evidence>
<organism evidence="1 2">
    <name type="scientific">Liparis tanakae</name>
    <name type="common">Tanaka's snailfish</name>
    <dbReference type="NCBI Taxonomy" id="230148"/>
    <lineage>
        <taxon>Eukaryota</taxon>
        <taxon>Metazoa</taxon>
        <taxon>Chordata</taxon>
        <taxon>Craniata</taxon>
        <taxon>Vertebrata</taxon>
        <taxon>Euteleostomi</taxon>
        <taxon>Actinopterygii</taxon>
        <taxon>Neopterygii</taxon>
        <taxon>Teleostei</taxon>
        <taxon>Neoteleostei</taxon>
        <taxon>Acanthomorphata</taxon>
        <taxon>Eupercaria</taxon>
        <taxon>Perciformes</taxon>
        <taxon>Cottioidei</taxon>
        <taxon>Cottales</taxon>
        <taxon>Liparidae</taxon>
        <taxon>Liparis</taxon>
    </lineage>
</organism>